<comment type="caution">
    <text evidence="1">The sequence shown here is derived from an EMBL/GenBank/DDBJ whole genome shotgun (WGS) entry which is preliminary data.</text>
</comment>
<accession>A0A1F2P8Z3</accession>
<evidence type="ECO:0000313" key="2">
    <source>
        <dbReference type="Proteomes" id="UP000186940"/>
    </source>
</evidence>
<dbReference type="Proteomes" id="UP000186940">
    <property type="component" value="Unassembled WGS sequence"/>
</dbReference>
<protein>
    <submittedName>
        <fullName evidence="1">Uncharacterized protein</fullName>
    </submittedName>
</protein>
<organism evidence="1 2">
    <name type="scientific">Candidatus Syntropharchaeum caldarium</name>
    <dbReference type="NCBI Taxonomy" id="1838285"/>
    <lineage>
        <taxon>Archaea</taxon>
        <taxon>Methanobacteriati</taxon>
        <taxon>Methanobacteriota</taxon>
        <taxon>Stenosarchaea group</taxon>
        <taxon>Methanomicrobia</taxon>
        <taxon>Methanosarcinales</taxon>
        <taxon>ANME-2 cluster</taxon>
        <taxon>Candidatus Syntropharchaeum</taxon>
    </lineage>
</organism>
<evidence type="ECO:0000313" key="1">
    <source>
        <dbReference type="EMBL" id="OFV67086.1"/>
    </source>
</evidence>
<name>A0A1F2P8Z3_9EURY</name>
<keyword evidence="2" id="KW-1185">Reference proteome</keyword>
<gene>
    <name evidence="1" type="ORF">SCAL_001788</name>
</gene>
<sequence length="178" mass="19428">MYSGNAKIKNATVNLSIKPKTKGIARSLFSRRTLIDSRIVSGLFAIWDSGTRAIAISIPARKREDAKYIGKKTPYFAASKPPIGAPEPIPNIIAIPITPIVLPWSRLSTPSSAAVITIDHAITVTAPCMNLNIRREKSEFTCAIQKYIIAELPNPKMIKGLLLPHVSESEPQKTAKIT</sequence>
<dbReference type="AlphaFoldDB" id="A0A1F2P8Z3"/>
<proteinExistence type="predicted"/>
<dbReference type="EMBL" id="LYOS01000010">
    <property type="protein sequence ID" value="OFV67086.1"/>
    <property type="molecule type" value="Genomic_DNA"/>
</dbReference>
<reference evidence="1" key="1">
    <citation type="submission" date="2016-05" db="EMBL/GenBank/DDBJ databases">
        <title>Microbial consortia oxidize butane by reversing methanogenesis.</title>
        <authorList>
            <person name="Laso-Perez R."/>
            <person name="Richter M."/>
            <person name="Wegener G."/>
            <person name="Musat F."/>
        </authorList>
    </citation>
    <scope>NUCLEOTIDE SEQUENCE [LARGE SCALE GENOMIC DNA]</scope>
    <source>
        <strain evidence="1">BOX2</strain>
    </source>
</reference>